<dbReference type="Pfam" id="PF20445">
    <property type="entry name" value="RHS_N"/>
    <property type="match status" value="1"/>
</dbReference>
<evidence type="ECO:0000313" key="5">
    <source>
        <dbReference type="Proteomes" id="UP000246121"/>
    </source>
</evidence>
<dbReference type="VEuPathDB" id="TriTrypDB:TcYC6_0048780"/>
<name>A0A2V2UTF1_TRYCR</name>
<dbReference type="VEuPathDB" id="TriTrypDB:TcCL_ESM11871"/>
<feature type="domain" description="Retrotransposon hot spot protein N-terminal" evidence="2">
    <location>
        <begin position="116"/>
        <end position="229"/>
    </location>
</feature>
<feature type="domain" description="Retrotransposon hot spot protein,C-terminal" evidence="1">
    <location>
        <begin position="233"/>
        <end position="393"/>
    </location>
</feature>
<comment type="caution">
    <text evidence="4">The sequence shown here is derived from an EMBL/GenBank/DDBJ whole genome shotgun (WGS) entry which is preliminary data.</text>
</comment>
<dbReference type="InterPro" id="IPR046835">
    <property type="entry name" value="RHS_N"/>
</dbReference>
<sequence length="434" mass="49928">MELDGRGALDANRDVLLEEFFKDPKKYICDAEVLSEIQASDRYVRMKRTVRDEMDMEEDADKLYENGVDKLLKWLVATAEVKASVHGATKRFLDAAAEEARKPKKSSAPRYLEGCYESVYNARWHHVVEVPDDNGMGMEVREGEPPQSWTYKAVGDSLEKDDDVLQSGAPRLRLMVLTSDKAWPYSWKWKENKSTRDCYVNCEVERVWQIVSGDLTEWFSSHGRTEFTPERRLLIGTPGIGKSMAAGSYLLYQLLQYDVEKLPAVAYSFGGNTTYVFDKTIKTVTRYLGRGAFEDFLYDLRHLKMKGYVIYDVTEKGRPASCFAFFDEWGMIVVSSPKVSDYDEWEKQEGAERIIMNCPDEMDVKAMCAWMKRDETAGKKAECWKRSKNAWKKWGRFRVTSLMRMSSLHTLLPLRMPWMGSSPGTVKSALRMGE</sequence>
<dbReference type="VEuPathDB" id="TriTrypDB:TcG_08572"/>
<dbReference type="VEuPathDB" id="TriTrypDB:TCDM_10958"/>
<organism evidence="4 5">
    <name type="scientific">Trypanosoma cruzi</name>
    <dbReference type="NCBI Taxonomy" id="5693"/>
    <lineage>
        <taxon>Eukaryota</taxon>
        <taxon>Discoba</taxon>
        <taxon>Euglenozoa</taxon>
        <taxon>Kinetoplastea</taxon>
        <taxon>Metakinetoplastina</taxon>
        <taxon>Trypanosomatida</taxon>
        <taxon>Trypanosomatidae</taxon>
        <taxon>Trypanosoma</taxon>
        <taxon>Schizotrypanum</taxon>
    </lineage>
</organism>
<dbReference type="VEuPathDB" id="TriTrypDB:ECC02_008572"/>
<dbReference type="InterPro" id="IPR056000">
    <property type="entry name" value="DUF7578"/>
</dbReference>
<evidence type="ECO:0000259" key="1">
    <source>
        <dbReference type="Pfam" id="PF07999"/>
    </source>
</evidence>
<dbReference type="AlphaFoldDB" id="A0A2V2UTF1"/>
<dbReference type="VEuPathDB" id="TriTrypDB:TCSYLVIO_006813"/>
<dbReference type="VEuPathDB" id="TriTrypDB:C4B63_93g38"/>
<evidence type="ECO:0000259" key="3">
    <source>
        <dbReference type="Pfam" id="PF24466"/>
    </source>
</evidence>
<dbReference type="EMBL" id="PRFA01000093">
    <property type="protein sequence ID" value="PWU87399.1"/>
    <property type="molecule type" value="Genomic_DNA"/>
</dbReference>
<dbReference type="Pfam" id="PF07999">
    <property type="entry name" value="RHSP"/>
    <property type="match status" value="1"/>
</dbReference>
<reference evidence="4 5" key="1">
    <citation type="journal article" date="2018" name="Microb. Genom.">
        <title>Expanding an expanded genome: long-read sequencing of Trypanosoma cruzi.</title>
        <authorList>
            <person name="Berna L."/>
            <person name="Rodriguez M."/>
            <person name="Chiribao M.L."/>
            <person name="Parodi-Talice A."/>
            <person name="Pita S."/>
            <person name="Rijo G."/>
            <person name="Alvarez-Valin F."/>
            <person name="Robello C."/>
        </authorList>
    </citation>
    <scope>NUCLEOTIDE SEQUENCE [LARGE SCALE GENOMIC DNA]</scope>
    <source>
        <strain evidence="4 5">Dm28c</strain>
    </source>
</reference>
<gene>
    <name evidence="4" type="ORF">C4B63_93g38</name>
</gene>
<proteinExistence type="predicted"/>
<dbReference type="VEuPathDB" id="TriTrypDB:Tc_MARK_898"/>
<dbReference type="InterPro" id="IPR046836">
    <property type="entry name" value="RHS_C"/>
</dbReference>
<evidence type="ECO:0000259" key="2">
    <source>
        <dbReference type="Pfam" id="PF20445"/>
    </source>
</evidence>
<protein>
    <submittedName>
        <fullName evidence="4">Putative retrotransposon hot spot protein (RHS,)</fullName>
    </submittedName>
</protein>
<dbReference type="NCBIfam" id="TIGR01631">
    <property type="entry name" value="Trypano_RHS"/>
    <property type="match status" value="1"/>
</dbReference>
<evidence type="ECO:0000313" key="4">
    <source>
        <dbReference type="EMBL" id="PWU87399.1"/>
    </source>
</evidence>
<dbReference type="Proteomes" id="UP000246121">
    <property type="component" value="Unassembled WGS sequence"/>
</dbReference>
<dbReference type="Pfam" id="PF24466">
    <property type="entry name" value="DUF7578"/>
    <property type="match status" value="1"/>
</dbReference>
<dbReference type="InterPro" id="IPR006518">
    <property type="entry name" value="Trypano_RHS"/>
</dbReference>
<dbReference type="VEuPathDB" id="TriTrypDB:C3747_82g133"/>
<feature type="domain" description="DUF7578" evidence="3">
    <location>
        <begin position="1"/>
        <end position="53"/>
    </location>
</feature>
<dbReference type="VEuPathDB" id="TriTrypDB:BCY84_06987"/>
<accession>A0A2V2UTF1</accession>